<dbReference type="EC" id="3.1.1.-" evidence="3"/>
<comment type="domain">
    <text evidence="3">A Gly-cisPro motif from one monomer fits into the active site of the other monomer to allow specific chiral rejection of L-amino acids.</text>
</comment>
<sequence length="141" mass="15289">MQRVCEASVSIDQRCVARIAGGLLVLTGIAPGDDHSHAQRMLERILGYRIFNDQAGRMNRNVVETGGGVLLVPNFTLMADTRKGMRPSFTSAAPPQQARDLFEWMCASAAQQHDDVAYGVFGADMQVALVNDGPITITLEV</sequence>
<dbReference type="Pfam" id="PF02580">
    <property type="entry name" value="Tyr_Deacylase"/>
    <property type="match status" value="1"/>
</dbReference>
<keyword evidence="3" id="KW-0963">Cytoplasm</keyword>
<dbReference type="EMBL" id="AQQV01000001">
    <property type="protein sequence ID" value="ORE89397.1"/>
    <property type="molecule type" value="Genomic_DNA"/>
</dbReference>
<dbReference type="GO" id="GO:0106026">
    <property type="term" value="F:Gly-tRNA(Ala) deacylase activity"/>
    <property type="evidence" value="ECO:0007669"/>
    <property type="project" value="UniProtKB-UniRule"/>
</dbReference>
<dbReference type="PANTHER" id="PTHR10472">
    <property type="entry name" value="D-TYROSYL-TRNA TYR DEACYLASE"/>
    <property type="match status" value="1"/>
</dbReference>
<evidence type="ECO:0000256" key="2">
    <source>
        <dbReference type="ARBA" id="ARBA00022801"/>
    </source>
</evidence>
<comment type="catalytic activity">
    <reaction evidence="3">
        <text>a D-aminoacyl-tRNA + H2O = a tRNA + a D-alpha-amino acid + H(+)</text>
        <dbReference type="Rhea" id="RHEA:13953"/>
        <dbReference type="Rhea" id="RHEA-COMP:10123"/>
        <dbReference type="Rhea" id="RHEA-COMP:10124"/>
        <dbReference type="ChEBI" id="CHEBI:15377"/>
        <dbReference type="ChEBI" id="CHEBI:15378"/>
        <dbReference type="ChEBI" id="CHEBI:59871"/>
        <dbReference type="ChEBI" id="CHEBI:78442"/>
        <dbReference type="ChEBI" id="CHEBI:79333"/>
        <dbReference type="EC" id="3.1.1.96"/>
    </reaction>
</comment>
<keyword evidence="3" id="KW-0820">tRNA-binding</keyword>
<comment type="catalytic activity">
    <reaction evidence="3">
        <text>glycyl-tRNA(Ala) + H2O = tRNA(Ala) + glycine + H(+)</text>
        <dbReference type="Rhea" id="RHEA:53744"/>
        <dbReference type="Rhea" id="RHEA-COMP:9657"/>
        <dbReference type="Rhea" id="RHEA-COMP:13640"/>
        <dbReference type="ChEBI" id="CHEBI:15377"/>
        <dbReference type="ChEBI" id="CHEBI:15378"/>
        <dbReference type="ChEBI" id="CHEBI:57305"/>
        <dbReference type="ChEBI" id="CHEBI:78442"/>
        <dbReference type="ChEBI" id="CHEBI:78522"/>
    </reaction>
</comment>
<feature type="short sequence motif" description="Gly-cisPro motif, important for rejection of L-amino acids" evidence="3">
    <location>
        <begin position="133"/>
        <end position="134"/>
    </location>
</feature>
<dbReference type="NCBIfam" id="TIGR00256">
    <property type="entry name" value="D-aminoacyl-tRNA deacylase"/>
    <property type="match status" value="1"/>
</dbReference>
<dbReference type="HAMAP" id="MF_00518">
    <property type="entry name" value="Deacylase_Dtd"/>
    <property type="match status" value="1"/>
</dbReference>
<dbReference type="GO" id="GO:0019478">
    <property type="term" value="P:D-amino acid catabolic process"/>
    <property type="evidence" value="ECO:0007669"/>
    <property type="project" value="UniProtKB-UniRule"/>
</dbReference>
<gene>
    <name evidence="3" type="primary">dtd</name>
    <name evidence="4" type="ORF">ATO7_05940</name>
</gene>
<evidence type="ECO:0000313" key="5">
    <source>
        <dbReference type="Proteomes" id="UP000192342"/>
    </source>
</evidence>
<dbReference type="SUPFAM" id="SSF69500">
    <property type="entry name" value="DTD-like"/>
    <property type="match status" value="1"/>
</dbReference>
<comment type="similarity">
    <text evidence="1 3">Belongs to the DTD family.</text>
</comment>
<protein>
    <recommendedName>
        <fullName evidence="3">D-aminoacyl-tRNA deacylase</fullName>
        <shortName evidence="3">DTD</shortName>
        <ecNumber evidence="3">3.1.1.96</ecNumber>
    </recommendedName>
    <alternativeName>
        <fullName evidence="3">Gly-tRNA(Ala) deacylase</fullName>
        <ecNumber evidence="3">3.1.1.-</ecNumber>
    </alternativeName>
</protein>
<reference evidence="4 5" key="1">
    <citation type="submission" date="2013-04" db="EMBL/GenBank/DDBJ databases">
        <title>Oceanococcus atlanticus 22II-S10r2 Genome Sequencing.</title>
        <authorList>
            <person name="Lai Q."/>
            <person name="Li G."/>
            <person name="Shao Z."/>
        </authorList>
    </citation>
    <scope>NUCLEOTIDE SEQUENCE [LARGE SCALE GENOMIC DNA]</scope>
    <source>
        <strain evidence="4 5">22II-S10r2</strain>
    </source>
</reference>
<dbReference type="GO" id="GO:0043908">
    <property type="term" value="F:Ser(Gly)-tRNA(Ala) hydrolase activity"/>
    <property type="evidence" value="ECO:0007669"/>
    <property type="project" value="UniProtKB-UniRule"/>
</dbReference>
<accession>A0A1Y1SIC3</accession>
<dbReference type="GO" id="GO:0051500">
    <property type="term" value="F:D-tyrosyl-tRNA(Tyr) deacylase activity"/>
    <property type="evidence" value="ECO:0007669"/>
    <property type="project" value="TreeGrafter"/>
</dbReference>
<evidence type="ECO:0000256" key="3">
    <source>
        <dbReference type="HAMAP-Rule" id="MF_00518"/>
    </source>
</evidence>
<comment type="subunit">
    <text evidence="3">Homodimer.</text>
</comment>
<dbReference type="InterPro" id="IPR003732">
    <property type="entry name" value="Daa-tRNA_deacyls_DTD"/>
</dbReference>
<dbReference type="EC" id="3.1.1.96" evidence="3"/>
<organism evidence="4 5">
    <name type="scientific">Oceanococcus atlanticus</name>
    <dbReference type="NCBI Taxonomy" id="1317117"/>
    <lineage>
        <taxon>Bacteria</taxon>
        <taxon>Pseudomonadati</taxon>
        <taxon>Pseudomonadota</taxon>
        <taxon>Gammaproteobacteria</taxon>
        <taxon>Chromatiales</taxon>
        <taxon>Oceanococcaceae</taxon>
        <taxon>Oceanococcus</taxon>
    </lineage>
</organism>
<evidence type="ECO:0000256" key="1">
    <source>
        <dbReference type="ARBA" id="ARBA00009673"/>
    </source>
</evidence>
<dbReference type="InterPro" id="IPR023509">
    <property type="entry name" value="DTD-like_sf"/>
</dbReference>
<name>A0A1Y1SIC3_9GAMM</name>
<proteinExistence type="inferred from homology"/>
<comment type="subcellular location">
    <subcellularLocation>
        <location evidence="3">Cytoplasm</location>
    </subcellularLocation>
</comment>
<comment type="function">
    <text evidence="3">An aminoacyl-tRNA editing enzyme that deacylates mischarged D-aminoacyl-tRNAs. Also deacylates mischarged glycyl-tRNA(Ala), protecting cells against glycine mischarging by AlaRS. Acts via tRNA-based rather than protein-based catalysis; rejects L-amino acids rather than detecting D-amino acids in the active site. By recycling D-aminoacyl-tRNA to D-amino acids and free tRNA molecules, this enzyme counteracts the toxicity associated with the formation of D-aminoacyl-tRNA entities in vivo and helps enforce protein L-homochirality.</text>
</comment>
<dbReference type="GO" id="GO:0000049">
    <property type="term" value="F:tRNA binding"/>
    <property type="evidence" value="ECO:0007669"/>
    <property type="project" value="UniProtKB-UniRule"/>
</dbReference>
<keyword evidence="5" id="KW-1185">Reference proteome</keyword>
<evidence type="ECO:0000313" key="4">
    <source>
        <dbReference type="EMBL" id="ORE89397.1"/>
    </source>
</evidence>
<dbReference type="FunFam" id="3.50.80.10:FF:000001">
    <property type="entry name" value="D-aminoacyl-tRNA deacylase"/>
    <property type="match status" value="1"/>
</dbReference>
<dbReference type="Gene3D" id="3.50.80.10">
    <property type="entry name" value="D-tyrosyl-tRNA(Tyr) deacylase"/>
    <property type="match status" value="1"/>
</dbReference>
<keyword evidence="3" id="KW-0694">RNA-binding</keyword>
<dbReference type="GO" id="GO:0005737">
    <property type="term" value="C:cytoplasm"/>
    <property type="evidence" value="ECO:0007669"/>
    <property type="project" value="UniProtKB-SubCell"/>
</dbReference>
<comment type="caution">
    <text evidence="4">The sequence shown here is derived from an EMBL/GenBank/DDBJ whole genome shotgun (WGS) entry which is preliminary data.</text>
</comment>
<dbReference type="Proteomes" id="UP000192342">
    <property type="component" value="Unassembled WGS sequence"/>
</dbReference>
<keyword evidence="2 3" id="KW-0378">Hydrolase</keyword>
<dbReference type="PANTHER" id="PTHR10472:SF5">
    <property type="entry name" value="D-AMINOACYL-TRNA DEACYLASE 1"/>
    <property type="match status" value="1"/>
</dbReference>
<dbReference type="AlphaFoldDB" id="A0A1Y1SIC3"/>